<evidence type="ECO:0000256" key="2">
    <source>
        <dbReference type="ARBA" id="ARBA00022840"/>
    </source>
</evidence>
<dbReference type="InterPro" id="IPR000792">
    <property type="entry name" value="Tscrpt_reg_LuxR_C"/>
</dbReference>
<dbReference type="InterPro" id="IPR016032">
    <property type="entry name" value="Sig_transdc_resp-reg_C-effctor"/>
</dbReference>
<dbReference type="GO" id="GO:0003677">
    <property type="term" value="F:DNA binding"/>
    <property type="evidence" value="ECO:0007669"/>
    <property type="project" value="InterPro"/>
</dbReference>
<dbReference type="RefSeq" id="WP_285998321.1">
    <property type="nucleotide sequence ID" value="NZ_CP127295.1"/>
</dbReference>
<name>A0A9Y2JQW1_9PSEU</name>
<keyword evidence="6" id="KW-1185">Reference proteome</keyword>
<keyword evidence="1" id="KW-0547">Nucleotide-binding</keyword>
<protein>
    <submittedName>
        <fullName evidence="5">AAA family ATPase</fullName>
    </submittedName>
</protein>
<dbReference type="PROSITE" id="PS00622">
    <property type="entry name" value="HTH_LUXR_1"/>
    <property type="match status" value="1"/>
</dbReference>
<dbReference type="PANTHER" id="PTHR16305">
    <property type="entry name" value="TESTICULAR SOLUBLE ADENYLYL CYCLASE"/>
    <property type="match status" value="1"/>
</dbReference>
<dbReference type="Proteomes" id="UP001239397">
    <property type="component" value="Chromosome"/>
</dbReference>
<evidence type="ECO:0000313" key="6">
    <source>
        <dbReference type="Proteomes" id="UP001239397"/>
    </source>
</evidence>
<evidence type="ECO:0000256" key="3">
    <source>
        <dbReference type="SAM" id="MobiDB-lite"/>
    </source>
</evidence>
<evidence type="ECO:0000313" key="5">
    <source>
        <dbReference type="EMBL" id="WIY01884.1"/>
    </source>
</evidence>
<dbReference type="SUPFAM" id="SSF46894">
    <property type="entry name" value="C-terminal effector domain of the bipartite response regulators"/>
    <property type="match status" value="1"/>
</dbReference>
<dbReference type="InterPro" id="IPR027417">
    <property type="entry name" value="P-loop_NTPase"/>
</dbReference>
<dbReference type="GO" id="GO:0004016">
    <property type="term" value="F:adenylate cyclase activity"/>
    <property type="evidence" value="ECO:0007669"/>
    <property type="project" value="TreeGrafter"/>
</dbReference>
<feature type="domain" description="HTH luxR-type" evidence="4">
    <location>
        <begin position="847"/>
        <end position="912"/>
    </location>
</feature>
<dbReference type="Pfam" id="PF13191">
    <property type="entry name" value="AAA_16"/>
    <property type="match status" value="1"/>
</dbReference>
<sequence length="915" mass="95154">MGSPGSDDAPVLDGWTRPGETGLPHQRGVPGPRLAERDEESALLTGLVHGLADGNPAVVTVTGAPGSGRSALLASVAATARHARLRVAHVPCCPSDGTEPFTVLHQIFTALGGGLPAAAVGESTGPVPDGRVLGGLCRDLAAAVEGRPLVLAVDDLHWADAASRAWLHALSGLLGDIPVLLVVSQTSGLDTWRPVAAAHGIRLRPLGDAAVARLVRERLGAAADERLVEHAVRGSGGNPAVLTEALNRLRMEPGFARERAGLFTRIAGERLLRLVDVLPAELTAVLRAVSVCQEGFGPALLAELAGCPPERLAADLARLREIGLVAPGGGLAEPDAGQRVLGRMSEGERDAFFTRAAKLGHEHGVANAAVAAILRRTRVIGEPWVVEVLRAAARLGQAGDRDGQATASLKRALQEPLDPARRAAVLIDLGAAELLLDQDAGDRHLARVLSELDGPGLGGHRLLAADLLNARGGLNVRTLVAAFRRPDVSAAERETLLALYWLVDGDPQDRSAVGGYGMPPLPERPADPAQAAAAAVLLARRGLRPARVRGLARAALAQPMAEVGALTVRAAAVGALVLTGDLAEADTHGEDVLAQARRQCSRTLVARALAERAERHLAAGTLDDAAADLSGAHELVPPRHWHSMLRARVVATEARVHLEAGRVDLARQALERDPVEPGPGLGSAFLLYAKGAVLLGEDRPEQALAPLRECGRRLSARGWENPEVLPWRSTAAKCLVAGGEREAARLLLGEELAAATAWGTRAAVGGAHLAAGLALGPRDPDRAGHLAQAVGLLRGSGSHLRHATALVELAAGDGDGAGDLLAEARTLAARYRWRGVLGRLNELTGGEVSRLHGLSEAQRRVAKLAAAGTSNAGIAVELAVTRRTVELHLTNVYRKLGIGGRRQLAEALASAGEEG</sequence>
<dbReference type="SUPFAM" id="SSF52540">
    <property type="entry name" value="P-loop containing nucleoside triphosphate hydrolases"/>
    <property type="match status" value="1"/>
</dbReference>
<dbReference type="PROSITE" id="PS50043">
    <property type="entry name" value="HTH_LUXR_2"/>
    <property type="match status" value="1"/>
</dbReference>
<keyword evidence="2" id="KW-0067">ATP-binding</keyword>
<gene>
    <name evidence="5" type="ORF">QRX60_49115</name>
</gene>
<reference evidence="5 6" key="1">
    <citation type="submission" date="2023-06" db="EMBL/GenBank/DDBJ databases">
        <authorList>
            <person name="Oyuntsetseg B."/>
            <person name="Kim S.B."/>
        </authorList>
    </citation>
    <scope>NUCLEOTIDE SEQUENCE [LARGE SCALE GENOMIC DNA]</scope>
    <source>
        <strain evidence="5 6">4-36</strain>
    </source>
</reference>
<dbReference type="PANTHER" id="PTHR16305:SF35">
    <property type="entry name" value="TRANSCRIPTIONAL ACTIVATOR DOMAIN"/>
    <property type="match status" value="1"/>
</dbReference>
<evidence type="ECO:0000259" key="4">
    <source>
        <dbReference type="PROSITE" id="PS50043"/>
    </source>
</evidence>
<dbReference type="KEGG" id="amog:QRX60_49115"/>
<dbReference type="EMBL" id="CP127295">
    <property type="protein sequence ID" value="WIY01884.1"/>
    <property type="molecule type" value="Genomic_DNA"/>
</dbReference>
<dbReference type="PRINTS" id="PR00038">
    <property type="entry name" value="HTHLUXR"/>
</dbReference>
<proteinExistence type="predicted"/>
<dbReference type="GO" id="GO:0005524">
    <property type="term" value="F:ATP binding"/>
    <property type="evidence" value="ECO:0007669"/>
    <property type="project" value="UniProtKB-KW"/>
</dbReference>
<evidence type="ECO:0000256" key="1">
    <source>
        <dbReference type="ARBA" id="ARBA00022741"/>
    </source>
</evidence>
<dbReference type="GO" id="GO:0006355">
    <property type="term" value="P:regulation of DNA-templated transcription"/>
    <property type="evidence" value="ECO:0007669"/>
    <property type="project" value="InterPro"/>
</dbReference>
<dbReference type="Gene3D" id="1.10.10.10">
    <property type="entry name" value="Winged helix-like DNA-binding domain superfamily/Winged helix DNA-binding domain"/>
    <property type="match status" value="1"/>
</dbReference>
<dbReference type="AlphaFoldDB" id="A0A9Y2JQW1"/>
<organism evidence="5 6">
    <name type="scientific">Amycolatopsis mongoliensis</name>
    <dbReference type="NCBI Taxonomy" id="715475"/>
    <lineage>
        <taxon>Bacteria</taxon>
        <taxon>Bacillati</taxon>
        <taxon>Actinomycetota</taxon>
        <taxon>Actinomycetes</taxon>
        <taxon>Pseudonocardiales</taxon>
        <taxon>Pseudonocardiaceae</taxon>
        <taxon>Amycolatopsis</taxon>
    </lineage>
</organism>
<dbReference type="SMART" id="SM00421">
    <property type="entry name" value="HTH_LUXR"/>
    <property type="match status" value="1"/>
</dbReference>
<feature type="region of interest" description="Disordered" evidence="3">
    <location>
        <begin position="1"/>
        <end position="33"/>
    </location>
</feature>
<dbReference type="Gene3D" id="3.40.50.300">
    <property type="entry name" value="P-loop containing nucleotide triphosphate hydrolases"/>
    <property type="match status" value="1"/>
</dbReference>
<dbReference type="CDD" id="cd06170">
    <property type="entry name" value="LuxR_C_like"/>
    <property type="match status" value="1"/>
</dbReference>
<accession>A0A9Y2JQW1</accession>
<dbReference type="InterPro" id="IPR041664">
    <property type="entry name" value="AAA_16"/>
</dbReference>
<dbReference type="GO" id="GO:0005737">
    <property type="term" value="C:cytoplasm"/>
    <property type="evidence" value="ECO:0007669"/>
    <property type="project" value="TreeGrafter"/>
</dbReference>
<dbReference type="Pfam" id="PF00196">
    <property type="entry name" value="GerE"/>
    <property type="match status" value="1"/>
</dbReference>
<dbReference type="InterPro" id="IPR036388">
    <property type="entry name" value="WH-like_DNA-bd_sf"/>
</dbReference>